<keyword evidence="2" id="KW-1185">Reference proteome</keyword>
<dbReference type="Proteomes" id="UP001164705">
    <property type="component" value="Chromosome"/>
</dbReference>
<evidence type="ECO:0000313" key="1">
    <source>
        <dbReference type="EMBL" id="WAC02269.1"/>
    </source>
</evidence>
<protein>
    <submittedName>
        <fullName evidence="1">Uncharacterized protein</fullName>
    </submittedName>
</protein>
<dbReference type="EMBL" id="CP113088">
    <property type="protein sequence ID" value="WAC02269.1"/>
    <property type="molecule type" value="Genomic_DNA"/>
</dbReference>
<name>A0A9E8SEF3_9FLAO</name>
<accession>A0A9E8SEF3</accession>
<sequence>MNRIVSIIGFLFITMCLSSCKGNAPKTEAVIQWSFAQQYYLDNMSTAMAYLDSLKQEGMKGKKSKFYFERTREAFKKAEPYASYLNP</sequence>
<evidence type="ECO:0000313" key="2">
    <source>
        <dbReference type="Proteomes" id="UP001164705"/>
    </source>
</evidence>
<organism evidence="1 2">
    <name type="scientific">Lacinutrix neustonica</name>
    <dbReference type="NCBI Taxonomy" id="2980107"/>
    <lineage>
        <taxon>Bacteria</taxon>
        <taxon>Pseudomonadati</taxon>
        <taxon>Bacteroidota</taxon>
        <taxon>Flavobacteriia</taxon>
        <taxon>Flavobacteriales</taxon>
        <taxon>Flavobacteriaceae</taxon>
        <taxon>Lacinutrix</taxon>
    </lineage>
</organism>
<dbReference type="RefSeq" id="WP_267676863.1">
    <property type="nucleotide sequence ID" value="NZ_CP113088.1"/>
</dbReference>
<dbReference type="AlphaFoldDB" id="A0A9E8SEF3"/>
<proteinExistence type="predicted"/>
<dbReference type="KEGG" id="lnu:N7U66_00350"/>
<reference evidence="1" key="1">
    <citation type="submission" date="2022-11" db="EMBL/GenBank/DDBJ databases">
        <title>Lacinutrix neustonica HL-RS19T sp. nov., isolated from the surface microlayer sample of brackish Lake Shihwa.</title>
        <authorList>
            <person name="Choi J.Y."/>
            <person name="Hwang C.Y."/>
        </authorList>
    </citation>
    <scope>NUCLEOTIDE SEQUENCE</scope>
    <source>
        <strain evidence="1">HL-RS19</strain>
    </source>
</reference>
<gene>
    <name evidence="1" type="ORF">N7U66_00350</name>
</gene>